<protein>
    <recommendedName>
        <fullName evidence="4">Transferase hexapeptide repeat containing protein</fullName>
    </recommendedName>
</protein>
<evidence type="ECO:0008006" key="4">
    <source>
        <dbReference type="Google" id="ProtNLM"/>
    </source>
</evidence>
<evidence type="ECO:0000256" key="1">
    <source>
        <dbReference type="SAM" id="Coils"/>
    </source>
</evidence>
<comment type="caution">
    <text evidence="2">The sequence shown here is derived from an EMBL/GenBank/DDBJ whole genome shotgun (WGS) entry which is preliminary data.</text>
</comment>
<accession>W4MC26</accession>
<gene>
    <name evidence="2" type="ORF">ETSY2_11030</name>
</gene>
<dbReference type="Proteomes" id="UP000019140">
    <property type="component" value="Unassembled WGS sequence"/>
</dbReference>
<organism evidence="2 3">
    <name type="scientific">Candidatus Entotheonella gemina</name>
    <dbReference type="NCBI Taxonomy" id="1429439"/>
    <lineage>
        <taxon>Bacteria</taxon>
        <taxon>Pseudomonadati</taxon>
        <taxon>Nitrospinota/Tectimicrobiota group</taxon>
        <taxon>Candidatus Tectimicrobiota</taxon>
        <taxon>Candidatus Entotheonellia</taxon>
        <taxon>Candidatus Entotheonellales</taxon>
        <taxon>Candidatus Entotheonellaceae</taxon>
        <taxon>Candidatus Entotheonella</taxon>
    </lineage>
</organism>
<reference evidence="2 3" key="1">
    <citation type="journal article" date="2014" name="Nature">
        <title>An environmental bacterial taxon with a large and distinct metabolic repertoire.</title>
        <authorList>
            <person name="Wilson M.C."/>
            <person name="Mori T."/>
            <person name="Ruckert C."/>
            <person name="Uria A.R."/>
            <person name="Helf M.J."/>
            <person name="Takada K."/>
            <person name="Gernert C."/>
            <person name="Steffens U.A."/>
            <person name="Heycke N."/>
            <person name="Schmitt S."/>
            <person name="Rinke C."/>
            <person name="Helfrich E.J."/>
            <person name="Brachmann A.O."/>
            <person name="Gurgui C."/>
            <person name="Wakimoto T."/>
            <person name="Kracht M."/>
            <person name="Crusemann M."/>
            <person name="Hentschel U."/>
            <person name="Abe I."/>
            <person name="Matsunaga S."/>
            <person name="Kalinowski J."/>
            <person name="Takeyama H."/>
            <person name="Piel J."/>
        </authorList>
    </citation>
    <scope>NUCLEOTIDE SEQUENCE [LARGE SCALE GENOMIC DNA]</scope>
    <source>
        <strain evidence="3">TSY2</strain>
    </source>
</reference>
<keyword evidence="1" id="KW-0175">Coiled coil</keyword>
<keyword evidence="3" id="KW-1185">Reference proteome</keyword>
<dbReference type="HOGENOM" id="CLU_193573_0_0_7"/>
<proteinExistence type="predicted"/>
<name>W4MC26_9BACT</name>
<evidence type="ECO:0000313" key="3">
    <source>
        <dbReference type="Proteomes" id="UP000019140"/>
    </source>
</evidence>
<dbReference type="AlphaFoldDB" id="W4MC26"/>
<feature type="coiled-coil region" evidence="1">
    <location>
        <begin position="2"/>
        <end position="29"/>
    </location>
</feature>
<sequence>MGKLIMSELQTIEQRLAEVERELAELKRCLPLKTDEKSWVEKIAGTFEDDPEFDEIVRLGREFRQSVE</sequence>
<dbReference type="EMBL" id="AZHX01000446">
    <property type="protein sequence ID" value="ETX07466.1"/>
    <property type="molecule type" value="Genomic_DNA"/>
</dbReference>
<evidence type="ECO:0000313" key="2">
    <source>
        <dbReference type="EMBL" id="ETX07466.1"/>
    </source>
</evidence>